<reference evidence="1" key="1">
    <citation type="submission" date="2018-05" db="EMBL/GenBank/DDBJ databases">
        <title>Draft genome of Mucuna pruriens seed.</title>
        <authorList>
            <person name="Nnadi N.E."/>
            <person name="Vos R."/>
            <person name="Hasami M.H."/>
            <person name="Devisetty U.K."/>
            <person name="Aguiy J.C."/>
        </authorList>
    </citation>
    <scope>NUCLEOTIDE SEQUENCE [LARGE SCALE GENOMIC DNA]</scope>
    <source>
        <strain evidence="1">JCA_2017</strain>
    </source>
</reference>
<dbReference type="AlphaFoldDB" id="A0A371FS70"/>
<evidence type="ECO:0000313" key="1">
    <source>
        <dbReference type="EMBL" id="RDX81184.1"/>
    </source>
</evidence>
<protein>
    <submittedName>
        <fullName evidence="1">Uncharacterized protein</fullName>
    </submittedName>
</protein>
<feature type="non-terminal residue" evidence="1">
    <location>
        <position position="1"/>
    </location>
</feature>
<gene>
    <name evidence="1" type="ORF">CR513_38166</name>
</gene>
<comment type="caution">
    <text evidence="1">The sequence shown here is derived from an EMBL/GenBank/DDBJ whole genome shotgun (WGS) entry which is preliminary data.</text>
</comment>
<dbReference type="Proteomes" id="UP000257109">
    <property type="component" value="Unassembled WGS sequence"/>
</dbReference>
<sequence>MHGSDENQNTSLDLTNTSSFSTHMPIFNDGNEVGDVHASCHDHIKKPLEEYHYLIRKGEMTHTIERYYSSPYWRQEKRYKGKYIQAKNLHPHILSHEGYKALQKKLVVEQLKEAELQEVEIDASSIKVARHELWKRA</sequence>
<name>A0A371FS70_MUCPR</name>
<dbReference type="OrthoDB" id="1435419at2759"/>
<proteinExistence type="predicted"/>
<accession>A0A371FS70</accession>
<evidence type="ECO:0000313" key="2">
    <source>
        <dbReference type="Proteomes" id="UP000257109"/>
    </source>
</evidence>
<organism evidence="1 2">
    <name type="scientific">Mucuna pruriens</name>
    <name type="common">Velvet bean</name>
    <name type="synonym">Dolichos pruriens</name>
    <dbReference type="NCBI Taxonomy" id="157652"/>
    <lineage>
        <taxon>Eukaryota</taxon>
        <taxon>Viridiplantae</taxon>
        <taxon>Streptophyta</taxon>
        <taxon>Embryophyta</taxon>
        <taxon>Tracheophyta</taxon>
        <taxon>Spermatophyta</taxon>
        <taxon>Magnoliopsida</taxon>
        <taxon>eudicotyledons</taxon>
        <taxon>Gunneridae</taxon>
        <taxon>Pentapetalae</taxon>
        <taxon>rosids</taxon>
        <taxon>fabids</taxon>
        <taxon>Fabales</taxon>
        <taxon>Fabaceae</taxon>
        <taxon>Papilionoideae</taxon>
        <taxon>50 kb inversion clade</taxon>
        <taxon>NPAAA clade</taxon>
        <taxon>indigoferoid/millettioid clade</taxon>
        <taxon>Phaseoleae</taxon>
        <taxon>Mucuna</taxon>
    </lineage>
</organism>
<keyword evidence="2" id="KW-1185">Reference proteome</keyword>
<dbReference type="EMBL" id="QJKJ01007987">
    <property type="protein sequence ID" value="RDX81184.1"/>
    <property type="molecule type" value="Genomic_DNA"/>
</dbReference>